<dbReference type="PANTHER" id="PTHR10489:SF932">
    <property type="entry name" value="G-PROTEIN COUPLED RECEPTORS FAMILY 1 PROFILE DOMAIN-CONTAINING PROTEIN"/>
    <property type="match status" value="1"/>
</dbReference>
<dbReference type="STRING" id="387005.A0A183HA25"/>
<dbReference type="EMBL" id="UZAJ01003248">
    <property type="protein sequence ID" value="VDO39682.1"/>
    <property type="molecule type" value="Genomic_DNA"/>
</dbReference>
<protein>
    <submittedName>
        <fullName evidence="12">G_PROTEIN_RECEP_F1_2 domain-containing protein</fullName>
    </submittedName>
</protein>
<evidence type="ECO:0000259" key="9">
    <source>
        <dbReference type="PROSITE" id="PS50262"/>
    </source>
</evidence>
<sequence length="107" mass="12021">MKLPEGTKSLFWEGMACTPQFTSYNIFIGLCFTAIFILSLLGNSVIILVIIKLQRRTTRSITNMLLLNLAIADLLRYFKQEGKMLPLVGQVKIKLLSTCSIAIILKL</sequence>
<dbReference type="AlphaFoldDB" id="A0A183HA25"/>
<keyword evidence="4" id="KW-0297">G-protein coupled receptor</keyword>
<keyword evidence="2 8" id="KW-0812">Transmembrane</keyword>
<feature type="domain" description="G-protein coupled receptors family 1 profile" evidence="9">
    <location>
        <begin position="42"/>
        <end position="75"/>
    </location>
</feature>
<keyword evidence="5 8" id="KW-0472">Membrane</keyword>
<feature type="transmembrane region" description="Helical" evidence="8">
    <location>
        <begin position="26"/>
        <end position="49"/>
    </location>
</feature>
<dbReference type="InterPro" id="IPR050119">
    <property type="entry name" value="CCR1-9-like"/>
</dbReference>
<organism evidence="12">
    <name type="scientific">Onchocerca flexuosa</name>
    <dbReference type="NCBI Taxonomy" id="387005"/>
    <lineage>
        <taxon>Eukaryota</taxon>
        <taxon>Metazoa</taxon>
        <taxon>Ecdysozoa</taxon>
        <taxon>Nematoda</taxon>
        <taxon>Chromadorea</taxon>
        <taxon>Rhabditida</taxon>
        <taxon>Spirurina</taxon>
        <taxon>Spiruromorpha</taxon>
        <taxon>Filarioidea</taxon>
        <taxon>Onchocercidae</taxon>
        <taxon>Onchocerca</taxon>
    </lineage>
</organism>
<dbReference type="GO" id="GO:0016020">
    <property type="term" value="C:membrane"/>
    <property type="evidence" value="ECO:0007669"/>
    <property type="project" value="UniProtKB-SubCell"/>
</dbReference>
<dbReference type="SUPFAM" id="SSF81321">
    <property type="entry name" value="Family A G protein-coupled receptor-like"/>
    <property type="match status" value="1"/>
</dbReference>
<dbReference type="InterPro" id="IPR000276">
    <property type="entry name" value="GPCR_Rhodpsn"/>
</dbReference>
<reference evidence="12" key="1">
    <citation type="submission" date="2016-06" db="UniProtKB">
        <authorList>
            <consortium name="WormBaseParasite"/>
        </authorList>
    </citation>
    <scope>IDENTIFICATION</scope>
</reference>
<dbReference type="GO" id="GO:0004930">
    <property type="term" value="F:G protein-coupled receptor activity"/>
    <property type="evidence" value="ECO:0007669"/>
    <property type="project" value="UniProtKB-KW"/>
</dbReference>
<evidence type="ECO:0000256" key="6">
    <source>
        <dbReference type="ARBA" id="ARBA00023170"/>
    </source>
</evidence>
<dbReference type="PRINTS" id="PR00237">
    <property type="entry name" value="GPCRRHODOPSN"/>
</dbReference>
<evidence type="ECO:0000256" key="4">
    <source>
        <dbReference type="ARBA" id="ARBA00023040"/>
    </source>
</evidence>
<reference evidence="10 11" key="2">
    <citation type="submission" date="2018-11" db="EMBL/GenBank/DDBJ databases">
        <authorList>
            <consortium name="Pathogen Informatics"/>
        </authorList>
    </citation>
    <scope>NUCLEOTIDE SEQUENCE [LARGE SCALE GENOMIC DNA]</scope>
</reference>
<dbReference type="WBParaSite" id="OFLC_0000433601-mRNA-1">
    <property type="protein sequence ID" value="OFLC_0000433601-mRNA-1"/>
    <property type="gene ID" value="OFLC_0000433601"/>
</dbReference>
<gene>
    <name evidence="10" type="ORF">OFLC_LOCUS4337</name>
</gene>
<accession>A0A183HA25</accession>
<evidence type="ECO:0000256" key="5">
    <source>
        <dbReference type="ARBA" id="ARBA00023136"/>
    </source>
</evidence>
<dbReference type="InterPro" id="IPR017452">
    <property type="entry name" value="GPCR_Rhodpsn_7TM"/>
</dbReference>
<proteinExistence type="predicted"/>
<name>A0A183HA25_9BILA</name>
<evidence type="ECO:0000256" key="1">
    <source>
        <dbReference type="ARBA" id="ARBA00004141"/>
    </source>
</evidence>
<evidence type="ECO:0000256" key="2">
    <source>
        <dbReference type="ARBA" id="ARBA00022692"/>
    </source>
</evidence>
<keyword evidence="11" id="KW-1185">Reference proteome</keyword>
<evidence type="ECO:0000256" key="3">
    <source>
        <dbReference type="ARBA" id="ARBA00022989"/>
    </source>
</evidence>
<dbReference type="PROSITE" id="PS50262">
    <property type="entry name" value="G_PROTEIN_RECEP_F1_2"/>
    <property type="match status" value="1"/>
</dbReference>
<comment type="subcellular location">
    <subcellularLocation>
        <location evidence="1">Membrane</location>
        <topology evidence="1">Multi-pass membrane protein</topology>
    </subcellularLocation>
</comment>
<keyword evidence="3 8" id="KW-1133">Transmembrane helix</keyword>
<evidence type="ECO:0000256" key="7">
    <source>
        <dbReference type="ARBA" id="ARBA00023224"/>
    </source>
</evidence>
<dbReference type="Proteomes" id="UP000267606">
    <property type="component" value="Unassembled WGS sequence"/>
</dbReference>
<keyword evidence="6" id="KW-0675">Receptor</keyword>
<dbReference type="PANTHER" id="PTHR10489">
    <property type="entry name" value="CELL ADHESION MOLECULE"/>
    <property type="match status" value="1"/>
</dbReference>
<evidence type="ECO:0000313" key="10">
    <source>
        <dbReference type="EMBL" id="VDO39682.1"/>
    </source>
</evidence>
<dbReference type="Gene3D" id="1.20.1070.10">
    <property type="entry name" value="Rhodopsin 7-helix transmembrane proteins"/>
    <property type="match status" value="1"/>
</dbReference>
<evidence type="ECO:0000313" key="11">
    <source>
        <dbReference type="Proteomes" id="UP000267606"/>
    </source>
</evidence>
<keyword evidence="7" id="KW-0807">Transducer</keyword>
<evidence type="ECO:0000313" key="12">
    <source>
        <dbReference type="WBParaSite" id="OFLC_0000433601-mRNA-1"/>
    </source>
</evidence>
<evidence type="ECO:0000256" key="8">
    <source>
        <dbReference type="SAM" id="Phobius"/>
    </source>
</evidence>